<reference evidence="3" key="1">
    <citation type="submission" date="2011-07" db="EMBL/GenBank/DDBJ databases">
        <title>Divergent evolution of antigenic variation in African trypanosomes.</title>
        <authorList>
            <person name="Jackson A.P."/>
            <person name="Berry A."/>
            <person name="Allison H.C."/>
            <person name="Burton P."/>
            <person name="Anderson J."/>
            <person name="Aslett M."/>
            <person name="Brown R."/>
            <person name="Corton N."/>
            <person name="Harris D."/>
            <person name="Hauser H."/>
            <person name="Gamble J."/>
            <person name="Gilderthorp R."/>
            <person name="McQuillan J."/>
            <person name="Quail M.A."/>
            <person name="Sanders M."/>
            <person name="Van Tonder A."/>
            <person name="Ginger M.L."/>
            <person name="Donelson J.E."/>
            <person name="Field M.C."/>
            <person name="Barry J.D."/>
            <person name="Berriman M."/>
            <person name="Hertz-Fowler C."/>
        </authorList>
    </citation>
    <scope>NUCLEOTIDE SEQUENCE [LARGE SCALE GENOMIC DNA]</scope>
    <source>
        <strain evidence="3">IL3000</strain>
    </source>
</reference>
<gene>
    <name evidence="2" type="ORF">TCIL3000_0_12580</name>
</gene>
<dbReference type="VEuPathDB" id="TriTrypDB:TcIL3000_0_12580"/>
<evidence type="ECO:0000313" key="2">
    <source>
        <dbReference type="EMBL" id="CCD16319.1"/>
    </source>
</evidence>
<keyword evidence="3" id="KW-1185">Reference proteome</keyword>
<reference evidence="2 3" key="2">
    <citation type="journal article" date="2012" name="Proc. Natl. Acad. Sci. U.S.A.">
        <title>Antigenic diversity is generated by distinct evolutionary mechanisms in African trypanosome species.</title>
        <authorList>
            <person name="Jackson A.P."/>
            <person name="Berry A."/>
            <person name="Aslett M."/>
            <person name="Allison H.C."/>
            <person name="Burton P."/>
            <person name="Vavrova-Anderson J."/>
            <person name="Brown R."/>
            <person name="Browne H."/>
            <person name="Corton N."/>
            <person name="Hauser H."/>
            <person name="Gamble J."/>
            <person name="Gilderthorp R."/>
            <person name="Marcello L."/>
            <person name="McQuillan J."/>
            <person name="Otto T.D."/>
            <person name="Quail M.A."/>
            <person name="Sanders M.J."/>
            <person name="van Tonder A."/>
            <person name="Ginger M.L."/>
            <person name="Field M.C."/>
            <person name="Barry J.D."/>
            <person name="Hertz-Fowler C."/>
            <person name="Berriman M."/>
        </authorList>
    </citation>
    <scope>NUCLEOTIDE SEQUENCE [LARGE SCALE GENOMIC DNA]</scope>
    <source>
        <strain evidence="2 3">IL3000</strain>
    </source>
</reference>
<feature type="region of interest" description="Disordered" evidence="1">
    <location>
        <begin position="684"/>
        <end position="732"/>
    </location>
</feature>
<dbReference type="AlphaFoldDB" id="F9WG85"/>
<name>F9WG85_TRYCI</name>
<evidence type="ECO:0000256" key="1">
    <source>
        <dbReference type="SAM" id="MobiDB-lite"/>
    </source>
</evidence>
<feature type="region of interest" description="Disordered" evidence="1">
    <location>
        <begin position="236"/>
        <end position="280"/>
    </location>
</feature>
<feature type="compositionally biased region" description="Basic and acidic residues" evidence="1">
    <location>
        <begin position="885"/>
        <end position="895"/>
    </location>
</feature>
<protein>
    <submittedName>
        <fullName evidence="2">WGS project CAEQ00000000 data, annotated contig 476</fullName>
    </submittedName>
</protein>
<proteinExistence type="predicted"/>
<evidence type="ECO:0000313" key="3">
    <source>
        <dbReference type="Proteomes" id="UP000000702"/>
    </source>
</evidence>
<feature type="compositionally biased region" description="Basic and acidic residues" evidence="1">
    <location>
        <begin position="693"/>
        <end position="716"/>
    </location>
</feature>
<comment type="caution">
    <text evidence="2">The sequence shown here is derived from an EMBL/GenBank/DDBJ whole genome shotgun (WGS) entry which is preliminary data.</text>
</comment>
<accession>F9WG85</accession>
<dbReference type="Proteomes" id="UP000000702">
    <property type="component" value="Unassembled WGS sequence"/>
</dbReference>
<feature type="region of interest" description="Disordered" evidence="1">
    <location>
        <begin position="833"/>
        <end position="895"/>
    </location>
</feature>
<feature type="region of interest" description="Disordered" evidence="1">
    <location>
        <begin position="479"/>
        <end position="515"/>
    </location>
</feature>
<dbReference type="EMBL" id="CAEQ01002244">
    <property type="protein sequence ID" value="CCD16319.1"/>
    <property type="molecule type" value="Genomic_DNA"/>
</dbReference>
<organism evidence="2 3">
    <name type="scientific">Trypanosoma congolense (strain IL3000)</name>
    <dbReference type="NCBI Taxonomy" id="1068625"/>
    <lineage>
        <taxon>Eukaryota</taxon>
        <taxon>Discoba</taxon>
        <taxon>Euglenozoa</taxon>
        <taxon>Kinetoplastea</taxon>
        <taxon>Metakinetoplastina</taxon>
        <taxon>Trypanosomatida</taxon>
        <taxon>Trypanosomatidae</taxon>
        <taxon>Trypanosoma</taxon>
        <taxon>Nannomonas</taxon>
    </lineage>
</organism>
<feature type="compositionally biased region" description="Basic and acidic residues" evidence="1">
    <location>
        <begin position="491"/>
        <end position="502"/>
    </location>
</feature>
<sequence length="895" mass="97939">MFDVQASSAQTGGLPPLSTATAGAAPLVSSSIKLGRNPDINIKLTYGERTGEGFSHSPQPLGKHRAPGDLEATLVGSRLHDAKERENAEPACAPSRLPHINPKMKFKRVPGLAKSCKQSSAVKLPSGNKTLENVDSHVSHGKVKCQKEGAVRAVTSLPCATAVTKGEQRVGPIPLGPSGESRNDCEDLCERFCSFIGQLEVDQSSSGGITPRNDAQGQEEFVCLGKSLSIRTLSHSSSIEGTPKLAGADASPNLVPRKARGGRPSLLRGPADSKPALPGASLVRRPSLKELKMERKASIMSLKFREAEGKELGVPDDMPVESTVMQRMLMRGSQRRRTKKDAPSIFSVELPTFDKETGKVGDGCSFPSSLSVAEAIDSVLQLERGEQKLKTTSVGVTKFLKEFPESHEIIHLYFWYIVSHARRVSSERLLIDRHLNLEQVFRTTFSRRVSELPPLSSLERIITSWLSNIELRKSVHRGGVEGAEPPVTGDCEARDSLEDPKKTQGGLHSVPRLVPGSVSGTGGASDWYGNPFSLPSLDSVLLADGCEKEEERRMPLGCTQVPSIQDLKMMACRLANAVDTFTVAHVEVCELRELGERCFHRLAMLFGEAFGRLQADKDEVFSAYMILVPHVVYYTLVYCFPNDYLAGILNSMVRVSIYRVFYFWCSGLVATYVRTTAWPTPNQRRVFTQGHESSGRPELDGELKTPRQNNESRELTPRLSENFPPSSAEELASSDYLPSTGQVDPYGYPNFITDDSFDDIDVDVANGHHRIVLEFKKYVKHVNFLFQKLEQRTTNTHPLLTETPKGEQSDSCNGKKNVRGVCAGKVGGDACGANKGVKPCSSSTSEARNDGGPMKDAARRKKKQKTANPRPSIGWDGRSSPGLGDDDRKKRDARP</sequence>